<dbReference type="STRING" id="454171.CP488_01920"/>
<dbReference type="GO" id="GO:0015627">
    <property type="term" value="C:type II protein secretion system complex"/>
    <property type="evidence" value="ECO:0007669"/>
    <property type="project" value="InterPro"/>
</dbReference>
<organism evidence="3 4">
    <name type="scientific">Chthonomonas calidirosea (strain DSM 23976 / ICMP 18418 / T49)</name>
    <dbReference type="NCBI Taxonomy" id="1303518"/>
    <lineage>
        <taxon>Bacteria</taxon>
        <taxon>Bacillati</taxon>
        <taxon>Armatimonadota</taxon>
        <taxon>Chthonomonadia</taxon>
        <taxon>Chthonomonadales</taxon>
        <taxon>Chthonomonadaceae</taxon>
        <taxon>Chthonomonas</taxon>
    </lineage>
</organism>
<dbReference type="GO" id="GO:0015628">
    <property type="term" value="P:protein secretion by the type II secretion system"/>
    <property type="evidence" value="ECO:0007669"/>
    <property type="project" value="InterPro"/>
</dbReference>
<accession>S0EVY1</accession>
<dbReference type="InterPro" id="IPR012902">
    <property type="entry name" value="N_methyl_site"/>
</dbReference>
<keyword evidence="4" id="KW-1185">Reference proteome</keyword>
<evidence type="ECO:0000313" key="4">
    <source>
        <dbReference type="Proteomes" id="UP000014227"/>
    </source>
</evidence>
<dbReference type="PRINTS" id="PR00813">
    <property type="entry name" value="BCTERIALGSPG"/>
</dbReference>
<protein>
    <submittedName>
        <fullName evidence="3">Prepilin-type N-terminal cleavage/methylation domain</fullName>
    </submittedName>
</protein>
<dbReference type="SUPFAM" id="SSF54523">
    <property type="entry name" value="Pili subunits"/>
    <property type="match status" value="1"/>
</dbReference>
<dbReference type="Proteomes" id="UP000014227">
    <property type="component" value="Chromosome I"/>
</dbReference>
<evidence type="ECO:0000313" key="3">
    <source>
        <dbReference type="EMBL" id="CCW35980.1"/>
    </source>
</evidence>
<dbReference type="PATRIC" id="fig|1303518.3.peg.2254"/>
<sequence length="273" mass="30135">MNFRNRAFTLIELLVVIAIIAILAAILFPVFAQAREDARKASCVSNLKQLATGVLMYTQDYDETFPCVTGNGYPPQPGIPFGTDTWVYNDIVVIIQPYVKNFDVFFCPDRQRLVPASGDFCNPGTGTQHVWGYGYNWSSGYGPHDNPHSLWFQGDGCVLPDTGSNTLPGRSLAAVNFPAQFIFLGDTGDTPRQTLYTAVFDPRCNPSSGWNSDLPTGARHQGGNDFAFSDGHVKWFKVNLTYVDPYNVGVTTPAVVPNRYWFSATWDGVSHSP</sequence>
<dbReference type="Pfam" id="PF07963">
    <property type="entry name" value="N_methyl"/>
    <property type="match status" value="1"/>
</dbReference>
<dbReference type="KEGG" id="ccz:CCALI_02173"/>
<feature type="domain" description="DUF1559" evidence="2">
    <location>
        <begin position="33"/>
        <end position="75"/>
    </location>
</feature>
<dbReference type="NCBIfam" id="TIGR02532">
    <property type="entry name" value="IV_pilin_GFxxxE"/>
    <property type="match status" value="1"/>
</dbReference>
<evidence type="ECO:0000256" key="1">
    <source>
        <dbReference type="ARBA" id="ARBA00022481"/>
    </source>
</evidence>
<dbReference type="AlphaFoldDB" id="S0EVY1"/>
<reference evidence="4" key="1">
    <citation type="submission" date="2013-03" db="EMBL/GenBank/DDBJ databases">
        <title>Genome sequence of Chthonomonas calidirosea, the first sequenced genome from the Armatimonadetes phylum (formally candidate division OP10).</title>
        <authorList>
            <person name="Lee K.C.Y."/>
            <person name="Morgan X.C."/>
            <person name="Dunfield P.F."/>
            <person name="Tamas I."/>
            <person name="Houghton K.M."/>
            <person name="Vyssotski M."/>
            <person name="Ryan J.L.J."/>
            <person name="Lagutin K."/>
            <person name="McDonald I.R."/>
            <person name="Stott M.B."/>
        </authorList>
    </citation>
    <scope>NUCLEOTIDE SEQUENCE [LARGE SCALE GENOMIC DNA]</scope>
    <source>
        <strain evidence="4">DSM 23976 / ICMP 18418 / T49</strain>
    </source>
</reference>
<dbReference type="PANTHER" id="PTHR30093">
    <property type="entry name" value="GENERAL SECRETION PATHWAY PROTEIN G"/>
    <property type="match status" value="1"/>
</dbReference>
<dbReference type="OrthoDB" id="270727at2"/>
<proteinExistence type="predicted"/>
<dbReference type="InParanoid" id="S0EVY1"/>
<name>S0EVY1_CHTCT</name>
<dbReference type="eggNOG" id="COG2165">
    <property type="taxonomic scope" value="Bacteria"/>
</dbReference>
<dbReference type="InterPro" id="IPR045584">
    <property type="entry name" value="Pilin-like"/>
</dbReference>
<dbReference type="InterPro" id="IPR011453">
    <property type="entry name" value="DUF1559"/>
</dbReference>
<keyword evidence="1" id="KW-0488">Methylation</keyword>
<evidence type="ECO:0000259" key="2">
    <source>
        <dbReference type="Pfam" id="PF07596"/>
    </source>
</evidence>
<dbReference type="HOGENOM" id="CLU_041661_1_1_0"/>
<dbReference type="EMBL" id="HF951689">
    <property type="protein sequence ID" value="CCW35980.1"/>
    <property type="molecule type" value="Genomic_DNA"/>
</dbReference>
<dbReference type="Pfam" id="PF07596">
    <property type="entry name" value="SBP_bac_10"/>
    <property type="match status" value="1"/>
</dbReference>
<dbReference type="RefSeq" id="WP_016483501.1">
    <property type="nucleotide sequence ID" value="NC_021487.1"/>
</dbReference>
<dbReference type="Gene3D" id="3.30.700.10">
    <property type="entry name" value="Glycoprotein, Type 4 Pilin"/>
    <property type="match status" value="1"/>
</dbReference>
<gene>
    <name evidence="3" type="ORF">CCALI_02173</name>
</gene>
<dbReference type="InterPro" id="IPR000983">
    <property type="entry name" value="Bac_GSPG_pilin"/>
</dbReference>